<accession>U4LHN8</accession>
<keyword evidence="7" id="KW-0560">Oxidoreductase</keyword>
<dbReference type="InterPro" id="IPR003171">
    <property type="entry name" value="Mehydrof_redctse-like"/>
</dbReference>
<evidence type="ECO:0000256" key="7">
    <source>
        <dbReference type="ARBA" id="ARBA00023002"/>
    </source>
</evidence>
<proteinExistence type="inferred from homology"/>
<evidence type="ECO:0000256" key="6">
    <source>
        <dbReference type="ARBA" id="ARBA00022857"/>
    </source>
</evidence>
<keyword evidence="11" id="KW-1185">Reference proteome</keyword>
<dbReference type="OMA" id="GLMPINS"/>
<evidence type="ECO:0000256" key="4">
    <source>
        <dbReference type="ARBA" id="ARBA00022630"/>
    </source>
</evidence>
<gene>
    <name evidence="10" type="ORF">PCON_09875</name>
</gene>
<dbReference type="GO" id="GO:0009086">
    <property type="term" value="P:methionine biosynthetic process"/>
    <property type="evidence" value="ECO:0007669"/>
    <property type="project" value="TreeGrafter"/>
</dbReference>
<reference evidence="10 11" key="1">
    <citation type="journal article" date="2013" name="PLoS Genet.">
        <title>The genome and development-dependent transcriptomes of Pyronema confluens: a window into fungal evolution.</title>
        <authorList>
            <person name="Traeger S."/>
            <person name="Altegoer F."/>
            <person name="Freitag M."/>
            <person name="Gabaldon T."/>
            <person name="Kempken F."/>
            <person name="Kumar A."/>
            <person name="Marcet-Houben M."/>
            <person name="Poggeler S."/>
            <person name="Stajich J.E."/>
            <person name="Nowrousian M."/>
        </authorList>
    </citation>
    <scope>NUCLEOTIDE SEQUENCE [LARGE SCALE GENOMIC DNA]</scope>
    <source>
        <strain evidence="11">CBS 100304</strain>
        <tissue evidence="10">Vegetative mycelium</tissue>
    </source>
</reference>
<dbReference type="SUPFAM" id="SSF51730">
    <property type="entry name" value="FAD-linked oxidoreductase"/>
    <property type="match status" value="1"/>
</dbReference>
<dbReference type="Gene3D" id="3.20.20.220">
    <property type="match status" value="1"/>
</dbReference>
<feature type="domain" description="MTHFR SAM-binding regulatory" evidence="9">
    <location>
        <begin position="388"/>
        <end position="637"/>
    </location>
</feature>
<dbReference type="Pfam" id="PF21895">
    <property type="entry name" value="MTHFR_C"/>
    <property type="match status" value="1"/>
</dbReference>
<keyword evidence="6" id="KW-0521">NADP</keyword>
<dbReference type="InterPro" id="IPR004621">
    <property type="entry name" value="Fadh2_euk"/>
</dbReference>
<dbReference type="InterPro" id="IPR029041">
    <property type="entry name" value="FAD-linked_oxidoreductase-like"/>
</dbReference>
<dbReference type="PANTHER" id="PTHR45754:SF1">
    <property type="entry name" value="METHYLENETETRAHYDROFOLATE REDUCTASE 1"/>
    <property type="match status" value="1"/>
</dbReference>
<dbReference type="OrthoDB" id="16284at2759"/>
<comment type="pathway">
    <text evidence="2 8">One-carbon metabolism; tetrahydrofolate interconversion.</text>
</comment>
<keyword evidence="5" id="KW-0274">FAD</keyword>
<protein>
    <submittedName>
        <fullName evidence="10">Similar to Methylenetetrahydrofolate reductase 2 acc. no. O74927</fullName>
    </submittedName>
</protein>
<dbReference type="AlphaFoldDB" id="U4LHN8"/>
<dbReference type="STRING" id="1076935.U4LHN8"/>
<dbReference type="GO" id="GO:0035999">
    <property type="term" value="P:tetrahydrofolate interconversion"/>
    <property type="evidence" value="ECO:0007669"/>
    <property type="project" value="UniProtKB-UniPathway"/>
</dbReference>
<comment type="cofactor">
    <cofactor evidence="1">
        <name>FAD</name>
        <dbReference type="ChEBI" id="CHEBI:57692"/>
    </cofactor>
</comment>
<dbReference type="PANTHER" id="PTHR45754">
    <property type="entry name" value="METHYLENETETRAHYDROFOLATE REDUCTASE"/>
    <property type="match status" value="1"/>
</dbReference>
<dbReference type="EMBL" id="HF935531">
    <property type="protein sequence ID" value="CCX31047.1"/>
    <property type="molecule type" value="Genomic_DNA"/>
</dbReference>
<organism evidence="10 11">
    <name type="scientific">Pyronema omphalodes (strain CBS 100304)</name>
    <name type="common">Pyronema confluens</name>
    <dbReference type="NCBI Taxonomy" id="1076935"/>
    <lineage>
        <taxon>Eukaryota</taxon>
        <taxon>Fungi</taxon>
        <taxon>Dikarya</taxon>
        <taxon>Ascomycota</taxon>
        <taxon>Pezizomycotina</taxon>
        <taxon>Pezizomycetes</taxon>
        <taxon>Pezizales</taxon>
        <taxon>Pyronemataceae</taxon>
        <taxon>Pyronema</taxon>
    </lineage>
</organism>
<evidence type="ECO:0000256" key="3">
    <source>
        <dbReference type="ARBA" id="ARBA00006743"/>
    </source>
</evidence>
<keyword evidence="4" id="KW-0285">Flavoprotein</keyword>
<dbReference type="Pfam" id="PF02219">
    <property type="entry name" value="MTHFR"/>
    <property type="match status" value="1"/>
</dbReference>
<dbReference type="eggNOG" id="KOG0564">
    <property type="taxonomic scope" value="Eukaryota"/>
</dbReference>
<evidence type="ECO:0000259" key="9">
    <source>
        <dbReference type="Pfam" id="PF21895"/>
    </source>
</evidence>
<evidence type="ECO:0000256" key="2">
    <source>
        <dbReference type="ARBA" id="ARBA00004777"/>
    </source>
</evidence>
<evidence type="ECO:0000313" key="11">
    <source>
        <dbReference type="Proteomes" id="UP000018144"/>
    </source>
</evidence>
<dbReference type="FunFam" id="3.20.20.220:FF:000002">
    <property type="entry name" value="Methylenetetrahydrofolate reductase"/>
    <property type="match status" value="1"/>
</dbReference>
<dbReference type="GO" id="GO:0071949">
    <property type="term" value="F:FAD binding"/>
    <property type="evidence" value="ECO:0007669"/>
    <property type="project" value="TreeGrafter"/>
</dbReference>
<dbReference type="UniPathway" id="UPA00193"/>
<sequence length="640" mass="71543">MQKITDKITALPPGEAFHSLEFFPPKTEMGFQNLTARLERMASALRPLFVTVTWGAGGSTSAKSLQLAEVCQKHLQLTTCLHLTCTNMSKKLLDEALESAKKIGIRNILALRGDPPRNDEYFNPPTEDDDGRREFVWAVDLVKYIREQYGDYFCIGVAAYPEGYAEGTCPEHQDPKLDLPYLVEKVKAGADFIMTQLFYDVEKYMSFESLLRNEESGALKDIVILPGLMPIQNYHILRRTTKLSNASLPAAIQDRLEKIKTDDAAVKSAGITILSEIISQLRSSPLSPRNPGFHFYTLNLEKVVSFVIERNGLIPEDDSAFEEIDGPVLAAHHRRTSSIADTHNHLIVDAPVRRDSMLLENSASAGFLAAEPAAAVTLAISEGEGTLGREATWDDFPNGRFGDARSPAFGDIDGYGPSLHMSHSQAIGLWGYPVTPEDVSHLFIRYITGKLEAIPWSEQGLNDESRVIEEQLVGLNKKGWWTVASQPAVNCAKSDDPIFGWGPEGGFVWQKSFVEFFCPGKDVDRVLEKLRAEGEKVSYYAADAKGQFKTNVERENAMNAVTWGAFKAKEIITPTIIEEVNFKAWKEEAFTIWQEWSRVYQPRTATSNFLAEVADTYWLVNVIHHEFPNQNALWELLGSL</sequence>
<evidence type="ECO:0000256" key="1">
    <source>
        <dbReference type="ARBA" id="ARBA00001974"/>
    </source>
</evidence>
<dbReference type="NCBIfam" id="TIGR00677">
    <property type="entry name" value="fadh2_euk"/>
    <property type="match status" value="1"/>
</dbReference>
<name>U4LHN8_PYROM</name>
<comment type="similarity">
    <text evidence="3">Belongs to the methylenetetrahydrofolate reductase family.</text>
</comment>
<dbReference type="Proteomes" id="UP000018144">
    <property type="component" value="Unassembled WGS sequence"/>
</dbReference>
<evidence type="ECO:0000256" key="5">
    <source>
        <dbReference type="ARBA" id="ARBA00022827"/>
    </source>
</evidence>
<evidence type="ECO:0000313" key="10">
    <source>
        <dbReference type="EMBL" id="CCX31047.1"/>
    </source>
</evidence>
<dbReference type="CDD" id="cd00537">
    <property type="entry name" value="MTHFR"/>
    <property type="match status" value="1"/>
</dbReference>
<dbReference type="InterPro" id="IPR053806">
    <property type="entry name" value="MTHFR_C"/>
</dbReference>
<evidence type="ECO:0000256" key="8">
    <source>
        <dbReference type="RuleBase" id="RU004254"/>
    </source>
</evidence>
<dbReference type="GO" id="GO:0004489">
    <property type="term" value="F:methylenetetrahydrofolate reductase [NAD(P)H] activity"/>
    <property type="evidence" value="ECO:0007669"/>
    <property type="project" value="InterPro"/>
</dbReference>
<dbReference type="GO" id="GO:0005829">
    <property type="term" value="C:cytosol"/>
    <property type="evidence" value="ECO:0007669"/>
    <property type="project" value="TreeGrafter"/>
</dbReference>